<dbReference type="InterPro" id="IPR002196">
    <property type="entry name" value="Glyco_hydro_24"/>
</dbReference>
<dbReference type="EMBL" id="KF128042">
    <property type="protein sequence ID" value="AIA95403.1"/>
    <property type="molecule type" value="Genomic_DNA"/>
</dbReference>
<name>A0A060CFJ6_9NEIS</name>
<keyword evidence="1 3" id="KW-0929">Antimicrobial</keyword>
<dbReference type="GO" id="GO:0003796">
    <property type="term" value="F:lysozyme activity"/>
    <property type="evidence" value="ECO:0007669"/>
    <property type="project" value="UniProtKB-EC"/>
</dbReference>
<feature type="non-terminal residue" evidence="4">
    <location>
        <position position="1"/>
    </location>
</feature>
<dbReference type="AlphaFoldDB" id="A0A060CFJ6"/>
<evidence type="ECO:0000256" key="2">
    <source>
        <dbReference type="ARBA" id="ARBA00022638"/>
    </source>
</evidence>
<protein>
    <recommendedName>
        <fullName evidence="3">Lysozyme</fullName>
        <ecNumber evidence="3">3.2.1.17</ecNumber>
    </recommendedName>
</protein>
<dbReference type="SUPFAM" id="SSF53955">
    <property type="entry name" value="Lysozyme-like"/>
    <property type="match status" value="1"/>
</dbReference>
<dbReference type="InterPro" id="IPR023347">
    <property type="entry name" value="Lysozyme_dom_sf"/>
</dbReference>
<evidence type="ECO:0000256" key="3">
    <source>
        <dbReference type="RuleBase" id="RU003788"/>
    </source>
</evidence>
<dbReference type="Gene3D" id="1.10.530.40">
    <property type="match status" value="1"/>
</dbReference>
<reference evidence="4" key="1">
    <citation type="journal article" date="2013" name="Environ. Microbiol.">
        <title>Seasonally variable intestinal metagenomes of the red palm weevil (Rhynchophorus ferrugineus).</title>
        <authorList>
            <person name="Jia S."/>
            <person name="Zhang X."/>
            <person name="Zhang G."/>
            <person name="Yin A."/>
            <person name="Zhang S."/>
            <person name="Li F."/>
            <person name="Wang L."/>
            <person name="Zhao D."/>
            <person name="Yun Q."/>
            <person name="Tala"/>
            <person name="Wang J."/>
            <person name="Sun G."/>
            <person name="Baabdullah M."/>
            <person name="Yu X."/>
            <person name="Hu S."/>
            <person name="Al-Mssallem I.S."/>
            <person name="Yu J."/>
        </authorList>
    </citation>
    <scope>NUCLEOTIDE SEQUENCE</scope>
</reference>
<comment type="catalytic activity">
    <reaction evidence="3">
        <text>Hydrolysis of (1-&gt;4)-beta-linkages between N-acetylmuramic acid and N-acetyl-D-glucosamine residues in a peptidoglycan and between N-acetyl-D-glucosamine residues in chitodextrins.</text>
        <dbReference type="EC" id="3.2.1.17"/>
    </reaction>
</comment>
<evidence type="ECO:0000313" key="4">
    <source>
        <dbReference type="EMBL" id="AIA95403.1"/>
    </source>
</evidence>
<keyword evidence="2 3" id="KW-0081">Bacteriolytic enzyme</keyword>
<dbReference type="GO" id="GO:0031640">
    <property type="term" value="P:killing of cells of another organism"/>
    <property type="evidence" value="ECO:0007669"/>
    <property type="project" value="UniProtKB-KW"/>
</dbReference>
<dbReference type="GO" id="GO:0016998">
    <property type="term" value="P:cell wall macromolecule catabolic process"/>
    <property type="evidence" value="ECO:0007669"/>
    <property type="project" value="InterPro"/>
</dbReference>
<organism evidence="4">
    <name type="scientific">uncultured Chromobacterium sp</name>
    <dbReference type="NCBI Taxonomy" id="240146"/>
    <lineage>
        <taxon>Bacteria</taxon>
        <taxon>Pseudomonadati</taxon>
        <taxon>Pseudomonadota</taxon>
        <taxon>Betaproteobacteria</taxon>
        <taxon>Neisseriales</taxon>
        <taxon>Chromobacteriaceae</taxon>
        <taxon>Chromobacterium</taxon>
        <taxon>environmental samples</taxon>
    </lineage>
</organism>
<comment type="similarity">
    <text evidence="3">Belongs to the glycosyl hydrolase 24 family.</text>
</comment>
<sequence>YGAIGQGIERGTVWTQQQADERMAADVQTFVNGVKLLLARPVTANQLGAMASLAYNIGLARFENSTLLRLVQCRQRVR</sequence>
<dbReference type="GO" id="GO:0009253">
    <property type="term" value="P:peptidoglycan catabolic process"/>
    <property type="evidence" value="ECO:0007669"/>
    <property type="project" value="InterPro"/>
</dbReference>
<dbReference type="Pfam" id="PF00959">
    <property type="entry name" value="Phage_lysozyme"/>
    <property type="match status" value="1"/>
</dbReference>
<evidence type="ECO:0000256" key="1">
    <source>
        <dbReference type="ARBA" id="ARBA00022529"/>
    </source>
</evidence>
<proteinExistence type="inferred from homology"/>
<dbReference type="InterPro" id="IPR023346">
    <property type="entry name" value="Lysozyme-like_dom_sf"/>
</dbReference>
<accession>A0A060CFJ6</accession>
<keyword evidence="3" id="KW-0378">Hydrolase</keyword>
<dbReference type="GO" id="GO:0042742">
    <property type="term" value="P:defense response to bacterium"/>
    <property type="evidence" value="ECO:0007669"/>
    <property type="project" value="UniProtKB-KW"/>
</dbReference>
<keyword evidence="3" id="KW-0326">Glycosidase</keyword>
<dbReference type="EC" id="3.2.1.17" evidence="3"/>